<keyword evidence="1" id="KW-0175">Coiled coil</keyword>
<dbReference type="Proteomes" id="UP000503088">
    <property type="component" value="Chromosome"/>
</dbReference>
<proteinExistence type="predicted"/>
<reference evidence="3 4" key="1">
    <citation type="submission" date="2020-01" db="EMBL/GenBank/DDBJ databases">
        <authorList>
            <person name="Gulvik C.A."/>
            <person name="Batra D.G."/>
        </authorList>
    </citation>
    <scope>NUCLEOTIDE SEQUENCE [LARGE SCALE GENOMIC DNA]</scope>
    <source>
        <strain evidence="3 4">W9323</strain>
    </source>
</reference>
<keyword evidence="4" id="KW-1185">Reference proteome</keyword>
<dbReference type="KEGG" id="kpul:GXN76_06280"/>
<dbReference type="RefSeq" id="WP_173221514.1">
    <property type="nucleotide sequence ID" value="NZ_CP048104.1"/>
</dbReference>
<sequence>MNKKGRGIWITFCLLTILSAVILVTGFVMATSEVIAPQKNPVSLQTEKKKEQEPGEKRLLLGLGDSLTRGTGDADGKGYFGRIREAVRKQYGPVSAVNLGIKGQTSKDLSQQVKQKRVRELLRKADWITLTIGGNDLFRGSGSLEQIDLQKAETTRDEYEKHLTSLLTEIRKQNQDAPIFIFGLYNPFGGLKDQEQTSRLVMEWNQTIIHVSQEKSDVVVIPIYDLFQHNPKHVLYTDRFHPNHRGYSYMAERLGQALHLENSKKGENES</sequence>
<dbReference type="AlphaFoldDB" id="A0A7D3XQ49"/>
<dbReference type="Pfam" id="PF13472">
    <property type="entry name" value="Lipase_GDSL_2"/>
    <property type="match status" value="1"/>
</dbReference>
<protein>
    <recommendedName>
        <fullName evidence="2">SGNH hydrolase-type esterase domain-containing protein</fullName>
    </recommendedName>
</protein>
<evidence type="ECO:0000259" key="2">
    <source>
        <dbReference type="Pfam" id="PF13472"/>
    </source>
</evidence>
<organism evidence="3 4">
    <name type="scientific">Kroppenstedtia pulmonis</name>
    <dbReference type="NCBI Taxonomy" id="1380685"/>
    <lineage>
        <taxon>Bacteria</taxon>
        <taxon>Bacillati</taxon>
        <taxon>Bacillota</taxon>
        <taxon>Bacilli</taxon>
        <taxon>Bacillales</taxon>
        <taxon>Thermoactinomycetaceae</taxon>
        <taxon>Kroppenstedtia</taxon>
    </lineage>
</organism>
<evidence type="ECO:0000313" key="4">
    <source>
        <dbReference type="Proteomes" id="UP000503088"/>
    </source>
</evidence>
<accession>A0A7D3XQ49</accession>
<dbReference type="InterPro" id="IPR051532">
    <property type="entry name" value="Ester_Hydrolysis_Enzymes"/>
</dbReference>
<dbReference type="GO" id="GO:0004622">
    <property type="term" value="F:phosphatidylcholine lysophospholipase activity"/>
    <property type="evidence" value="ECO:0007669"/>
    <property type="project" value="TreeGrafter"/>
</dbReference>
<dbReference type="InterPro" id="IPR036514">
    <property type="entry name" value="SGNH_hydro_sf"/>
</dbReference>
<dbReference type="PANTHER" id="PTHR30383">
    <property type="entry name" value="THIOESTERASE 1/PROTEASE 1/LYSOPHOSPHOLIPASE L1"/>
    <property type="match status" value="1"/>
</dbReference>
<evidence type="ECO:0000256" key="1">
    <source>
        <dbReference type="SAM" id="Coils"/>
    </source>
</evidence>
<dbReference type="EMBL" id="CP048104">
    <property type="protein sequence ID" value="QKG84122.1"/>
    <property type="molecule type" value="Genomic_DNA"/>
</dbReference>
<dbReference type="InterPro" id="IPR013830">
    <property type="entry name" value="SGNH_hydro"/>
</dbReference>
<feature type="domain" description="SGNH hydrolase-type esterase" evidence="2">
    <location>
        <begin position="63"/>
        <end position="247"/>
    </location>
</feature>
<evidence type="ECO:0000313" key="3">
    <source>
        <dbReference type="EMBL" id="QKG84122.1"/>
    </source>
</evidence>
<gene>
    <name evidence="3" type="ORF">GXN76_06280</name>
</gene>
<feature type="coiled-coil region" evidence="1">
    <location>
        <begin position="149"/>
        <end position="176"/>
    </location>
</feature>
<dbReference type="Gene3D" id="3.40.50.1110">
    <property type="entry name" value="SGNH hydrolase"/>
    <property type="match status" value="1"/>
</dbReference>
<name>A0A7D3XQ49_9BACL</name>
<dbReference type="SUPFAM" id="SSF52266">
    <property type="entry name" value="SGNH hydrolase"/>
    <property type="match status" value="1"/>
</dbReference>
<dbReference type="PANTHER" id="PTHR30383:SF27">
    <property type="entry name" value="SPORE GERMINATION LIPASE LIPC"/>
    <property type="match status" value="1"/>
</dbReference>